<dbReference type="PANTHER" id="PTHR43044:SF1">
    <property type="entry name" value="QUINOL:CYTOCHROME C OXIDOREDUCTASE QUINONE-BINDING SUBUNIT 2"/>
    <property type="match status" value="1"/>
</dbReference>
<feature type="transmembrane region" description="Helical" evidence="1">
    <location>
        <begin position="86"/>
        <end position="105"/>
    </location>
</feature>
<feature type="transmembrane region" description="Helical" evidence="1">
    <location>
        <begin position="271"/>
        <end position="290"/>
    </location>
</feature>
<feature type="transmembrane region" description="Helical" evidence="1">
    <location>
        <begin position="156"/>
        <end position="176"/>
    </location>
</feature>
<feature type="transmembrane region" description="Helical" evidence="1">
    <location>
        <begin position="325"/>
        <end position="345"/>
    </location>
</feature>
<dbReference type="PANTHER" id="PTHR43044">
    <property type="match status" value="1"/>
</dbReference>
<dbReference type="RefSeq" id="WP_209620411.1">
    <property type="nucleotide sequence ID" value="NZ_JAGJRS010000021.1"/>
</dbReference>
<evidence type="ECO:0000256" key="1">
    <source>
        <dbReference type="SAM" id="Phobius"/>
    </source>
</evidence>
<name>A0ABS4DP79_9GAMM</name>
<protein>
    <recommendedName>
        <fullName evidence="4">Quinol:cytochrome c oxidoreductase quinone-binding subunit 2</fullName>
    </recommendedName>
</protein>
<feature type="transmembrane region" description="Helical" evidence="1">
    <location>
        <begin position="188"/>
        <end position="209"/>
    </location>
</feature>
<dbReference type="EMBL" id="JAGJRS010000021">
    <property type="protein sequence ID" value="MBP1474835.1"/>
    <property type="molecule type" value="Genomic_DNA"/>
</dbReference>
<keyword evidence="1" id="KW-1133">Transmembrane helix</keyword>
<reference evidence="2 3" key="1">
    <citation type="submission" date="2021-04" db="EMBL/GenBank/DDBJ databases">
        <authorList>
            <person name="Huq M.A."/>
        </authorList>
    </citation>
    <scope>NUCLEOTIDE SEQUENCE [LARGE SCALE GENOMIC DNA]</scope>
    <source>
        <strain evidence="2 3">MAH-13</strain>
    </source>
</reference>
<dbReference type="PROSITE" id="PS51257">
    <property type="entry name" value="PROKAR_LIPOPROTEIN"/>
    <property type="match status" value="1"/>
</dbReference>
<keyword evidence="1" id="KW-0472">Membrane</keyword>
<accession>A0ABS4DP79</accession>
<proteinExistence type="predicted"/>
<keyword evidence="1" id="KW-0812">Transmembrane</keyword>
<feature type="transmembrane region" description="Helical" evidence="1">
    <location>
        <begin position="125"/>
        <end position="144"/>
    </location>
</feature>
<comment type="caution">
    <text evidence="2">The sequence shown here is derived from an EMBL/GenBank/DDBJ whole genome shotgun (WGS) entry which is preliminary data.</text>
</comment>
<gene>
    <name evidence="2" type="ORF">J7I44_11045</name>
</gene>
<evidence type="ECO:0000313" key="3">
    <source>
        <dbReference type="Proteomes" id="UP000823790"/>
    </source>
</evidence>
<evidence type="ECO:0008006" key="4">
    <source>
        <dbReference type="Google" id="ProtNLM"/>
    </source>
</evidence>
<dbReference type="Proteomes" id="UP000823790">
    <property type="component" value="Unassembled WGS sequence"/>
</dbReference>
<evidence type="ECO:0000313" key="2">
    <source>
        <dbReference type="EMBL" id="MBP1474835.1"/>
    </source>
</evidence>
<feature type="transmembrane region" description="Helical" evidence="1">
    <location>
        <begin position="230"/>
        <end position="251"/>
    </location>
</feature>
<feature type="transmembrane region" description="Helical" evidence="1">
    <location>
        <begin position="45"/>
        <end position="65"/>
    </location>
</feature>
<keyword evidence="3" id="KW-1185">Reference proteome</keyword>
<feature type="transmembrane region" description="Helical" evidence="1">
    <location>
        <begin position="12"/>
        <end position="33"/>
    </location>
</feature>
<organism evidence="2 3">
    <name type="scientific">Frateuria flava</name>
    <dbReference type="NCBI Taxonomy" id="2821489"/>
    <lineage>
        <taxon>Bacteria</taxon>
        <taxon>Pseudomonadati</taxon>
        <taxon>Pseudomonadota</taxon>
        <taxon>Gammaproteobacteria</taxon>
        <taxon>Lysobacterales</taxon>
        <taxon>Rhodanobacteraceae</taxon>
        <taxon>Frateuria</taxon>
    </lineage>
</organism>
<sequence>MSRRWPRVSRGEGIAAVIGVLALAGCLLLGLHAPRTVLLSYLFAWLFWLAPALGSVGLLLVHALTGGDWGFALRPALLAASRRLPLMALLLLPVLIGAAVLFPWADPQAADPNLAHQRWWLNLPFFLVRAVVVFALWLWLAHGIRRRLATPAAGRFAAGGLILYTLTVSVAAIDWVASLVPRWHSTTLGILVGTAQMLAAAGLAVWISVTRPDSGSVLWTSRRLNDLGSILMVLVLAWGYLAFMDYLTVWIADLPSETVWYLPRVKSAWRWLGAFLVLFHLALPFAVLLSRQAKQRVAWLAGVALWLFVAQIGYVAWLVLPGLRAHALAWSDPLAWIGLGGLWWLGYGARRRAALELGP</sequence>
<feature type="transmembrane region" description="Helical" evidence="1">
    <location>
        <begin position="297"/>
        <end position="319"/>
    </location>
</feature>